<dbReference type="InterPro" id="IPR028896">
    <property type="entry name" value="GcvT/YgfZ/DmdA"/>
</dbReference>
<dbReference type="InterPro" id="IPR011987">
    <property type="entry name" value="ATPase_V1-cplx_hsu_C"/>
</dbReference>
<dbReference type="Pfam" id="PF11698">
    <property type="entry name" value="V-ATPase_H_C"/>
    <property type="match status" value="1"/>
</dbReference>
<reference evidence="14 15" key="1">
    <citation type="journal article" date="2016" name="Front. Microbiol.">
        <title>Genome and transcriptome sequences reveal the specific parasitism of the nematophagous Purpureocillium lilacinum 36-1.</title>
        <authorList>
            <person name="Xie J."/>
            <person name="Li S."/>
            <person name="Mo C."/>
            <person name="Xiao X."/>
            <person name="Peng D."/>
            <person name="Wang G."/>
            <person name="Xiao Y."/>
        </authorList>
    </citation>
    <scope>NUCLEOTIDE SEQUENCE [LARGE SCALE GENOMIC DNA]</scope>
    <source>
        <strain evidence="14 15">36-1</strain>
    </source>
</reference>
<keyword evidence="8" id="KW-0406">Ion transport</keyword>
<dbReference type="Proteomes" id="UP000245956">
    <property type="component" value="Unassembled WGS sequence"/>
</dbReference>
<dbReference type="AlphaFoldDB" id="A0A2U3DQN6"/>
<dbReference type="Gene3D" id="3.30.1360.120">
    <property type="entry name" value="Probable tRNA modification gtpase trme, domain 1"/>
    <property type="match status" value="1"/>
</dbReference>
<keyword evidence="4" id="KW-0813">Transport</keyword>
<dbReference type="Pfam" id="PF01571">
    <property type="entry name" value="GCV_T"/>
    <property type="match status" value="1"/>
</dbReference>
<dbReference type="Gene3D" id="1.25.10.10">
    <property type="entry name" value="Leucine-rich Repeat Variant"/>
    <property type="match status" value="1"/>
</dbReference>
<sequence length="1104" mass="119515">MSLDPPTYLASLQSNIRQRLIPWDGAVRARTVTEDQYAKVRAVDKAKKPEQRREVVEADPDGYRLLFVGDEGKPSVVETAGKNANIVQYMLVLLADLLDARSETDSSPAAVPSLAKSLFKTTDPYRHFLPLLNSNTTEDTIPLLTAHALTRLMSLARDESRATLQALPVLLTYLSGLAKSTDAGLQDIAVQEYSALLFGHVSRDQFWKQRSETVGPLIKILQAAAGIGNGGDSAASLWSGNTSTRNAGFEGSLGGGVGLQLLYHVLLVGWQMSFEAQEIGDELNDEYDIVLLYTHLLRLSPKEKTTRLILSTLYNLLEANQKSLLPTAVLARLPALLENLTSRHLTDPDLLEDLESLKELLAEYTKTKTTFDEYVAEVQAGHLRWSPPHRSEVFWAENARKILDFENGEIPRKLATIMQQPWDNDKQVLAIACNDIGCLVKEVPERRHQLEKIGLKRRVMELMQSDDENVRWESLRALGGWLKYSFEQKYTYYNEPLAGPSLPVEVVVVVDGKTWSGARLLGAPMRGSISERLQGASAASTGSLLRPVARGRPWTPAPHHRSYSIEHFITSKASRASTSGPLGTSPPPIVVPCRRATRAIVLSIHPSFPSPPASTTLLLLFPPTSPQLRKRLSFVLSSFVSPSHAASPSPSSSMKSGLATAAVRAAPRALTRARLGTSSTSFAAAAATPAVGLARRNGEVRFASGAAPAGDLKKTPLYDLHLAHGAKMVPFAGHSMPVQYAGASLADSHHFTRNHASLFDVSHMVQHIFKGKDAAAFLERVTPSGWATQANMASKLTTFLWPGTGGIVDDSVITRIGEDEYYVVTNGACFEKDTKYLDEELGKFGGSVEWTRLDGSGLVALQGPQAAEVLKEVLASDVNLDGLYFGNAVWADLKLADGSKTHSVLISRGGYTGEDGFEISFNGKLYPALETTTPAVEALLKAAGPERLQLAGLGARDSLRLEAGMCLYGNDLDDTTTPVEAGLSWVIPKERRAAGGFHGAEVIIPQLTPKSKGGAGVERRRVGFVVEGAPARDGAEVAKDGQTVGKITSGVPSPTLGKNIAMGYVKDGLHKAGTELDVVVRGRKRKGVVTKMPFVQTRYHKSDA</sequence>
<accession>A0A2U3DQN6</accession>
<dbReference type="InterPro" id="IPR004908">
    <property type="entry name" value="ATPase_V1-cplx_hsu"/>
</dbReference>
<dbReference type="FunFam" id="2.40.30.110:FF:000002">
    <property type="entry name" value="Aminomethyltransferase"/>
    <property type="match status" value="1"/>
</dbReference>
<dbReference type="SUPFAM" id="SSF101790">
    <property type="entry name" value="Aminomethyltransferase beta-barrel domain"/>
    <property type="match status" value="1"/>
</dbReference>
<dbReference type="NCBIfam" id="NF001567">
    <property type="entry name" value="PRK00389.1"/>
    <property type="match status" value="1"/>
</dbReference>
<dbReference type="SUPFAM" id="SSF48371">
    <property type="entry name" value="ARM repeat"/>
    <property type="match status" value="1"/>
</dbReference>
<evidence type="ECO:0000313" key="15">
    <source>
        <dbReference type="Proteomes" id="UP000245956"/>
    </source>
</evidence>
<dbReference type="SUPFAM" id="SSF103025">
    <property type="entry name" value="Folate-binding domain"/>
    <property type="match status" value="1"/>
</dbReference>
<dbReference type="InterPro" id="IPR029043">
    <property type="entry name" value="GcvT/YgfZ_C"/>
</dbReference>
<evidence type="ECO:0000259" key="12">
    <source>
        <dbReference type="Pfam" id="PF08669"/>
    </source>
</evidence>
<proteinExistence type="inferred from homology"/>
<evidence type="ECO:0000256" key="9">
    <source>
        <dbReference type="ARBA" id="ARBA00031395"/>
    </source>
</evidence>
<dbReference type="InterPro" id="IPR016024">
    <property type="entry name" value="ARM-type_fold"/>
</dbReference>
<dbReference type="PANTHER" id="PTHR43757">
    <property type="entry name" value="AMINOMETHYLTRANSFERASE"/>
    <property type="match status" value="1"/>
</dbReference>
<dbReference type="GO" id="GO:0046961">
    <property type="term" value="F:proton-transporting ATPase activity, rotational mechanism"/>
    <property type="evidence" value="ECO:0007669"/>
    <property type="project" value="InterPro"/>
</dbReference>
<evidence type="ECO:0000256" key="4">
    <source>
        <dbReference type="ARBA" id="ARBA00022448"/>
    </source>
</evidence>
<dbReference type="GO" id="GO:0006546">
    <property type="term" value="P:glycine catabolic process"/>
    <property type="evidence" value="ECO:0007669"/>
    <property type="project" value="InterPro"/>
</dbReference>
<dbReference type="PANTHER" id="PTHR43757:SF2">
    <property type="entry name" value="AMINOMETHYLTRANSFERASE, MITOCHONDRIAL"/>
    <property type="match status" value="1"/>
</dbReference>
<evidence type="ECO:0000256" key="1">
    <source>
        <dbReference type="ARBA" id="ARBA00008609"/>
    </source>
</evidence>
<dbReference type="Pfam" id="PF03224">
    <property type="entry name" value="V-ATPase_H_N"/>
    <property type="match status" value="1"/>
</dbReference>
<dbReference type="InterPro" id="IPR038497">
    <property type="entry name" value="ATPase_V1-cplx_hsu_C_sf"/>
</dbReference>
<dbReference type="InterPro" id="IPR006222">
    <property type="entry name" value="GCVT_N"/>
</dbReference>
<keyword evidence="5" id="KW-0032">Aminotransferase</keyword>
<dbReference type="GO" id="GO:0005960">
    <property type="term" value="C:glycine cleavage complex"/>
    <property type="evidence" value="ECO:0007669"/>
    <property type="project" value="InterPro"/>
</dbReference>
<dbReference type="Gene3D" id="2.40.30.110">
    <property type="entry name" value="Aminomethyltransferase beta-barrel domains"/>
    <property type="match status" value="1"/>
</dbReference>
<dbReference type="FunFam" id="1.25.10.10:FF:000326">
    <property type="entry name" value="V-type proton ATPase subunit H"/>
    <property type="match status" value="1"/>
</dbReference>
<evidence type="ECO:0000256" key="10">
    <source>
        <dbReference type="ARBA" id="ARBA00047665"/>
    </source>
</evidence>
<name>A0A2U3DQN6_PURLI</name>
<dbReference type="Gene3D" id="3.30.70.1400">
    <property type="entry name" value="Aminomethyltransferase beta-barrel domains"/>
    <property type="match status" value="1"/>
</dbReference>
<evidence type="ECO:0000256" key="3">
    <source>
        <dbReference type="ARBA" id="ARBA00012616"/>
    </source>
</evidence>
<comment type="similarity">
    <text evidence="1">Belongs to the GcvT family.</text>
</comment>
<dbReference type="InterPro" id="IPR013977">
    <property type="entry name" value="GcvT_C"/>
</dbReference>
<dbReference type="GO" id="GO:0000221">
    <property type="term" value="C:vacuolar proton-transporting V-type ATPase, V1 domain"/>
    <property type="evidence" value="ECO:0007669"/>
    <property type="project" value="InterPro"/>
</dbReference>
<dbReference type="Pfam" id="PF08669">
    <property type="entry name" value="GCV_T_C"/>
    <property type="match status" value="1"/>
</dbReference>
<comment type="catalytic activity">
    <reaction evidence="10">
        <text>N(6)-[(R)-S(8)-aminomethyldihydrolipoyl]-L-lysyl-[protein] + (6S)-5,6,7,8-tetrahydrofolate = N(6)-[(R)-dihydrolipoyl]-L-lysyl-[protein] + (6R)-5,10-methylene-5,6,7,8-tetrahydrofolate + NH4(+)</text>
        <dbReference type="Rhea" id="RHEA:16945"/>
        <dbReference type="Rhea" id="RHEA-COMP:10475"/>
        <dbReference type="Rhea" id="RHEA-COMP:10492"/>
        <dbReference type="ChEBI" id="CHEBI:15636"/>
        <dbReference type="ChEBI" id="CHEBI:28938"/>
        <dbReference type="ChEBI" id="CHEBI:57453"/>
        <dbReference type="ChEBI" id="CHEBI:83100"/>
        <dbReference type="ChEBI" id="CHEBI:83143"/>
        <dbReference type="EC" id="2.1.2.10"/>
    </reaction>
</comment>
<gene>
    <name evidence="14" type="ORF">PCL_09545</name>
</gene>
<evidence type="ECO:0000256" key="7">
    <source>
        <dbReference type="ARBA" id="ARBA00022781"/>
    </source>
</evidence>
<protein>
    <recommendedName>
        <fullName evidence="3">aminomethyltransferase</fullName>
        <ecNumber evidence="3">2.1.2.10</ecNumber>
    </recommendedName>
    <alternativeName>
        <fullName evidence="9">Glycine cleavage system T protein</fullName>
    </alternativeName>
</protein>
<dbReference type="NCBIfam" id="TIGR00528">
    <property type="entry name" value="gcvT"/>
    <property type="match status" value="1"/>
</dbReference>
<evidence type="ECO:0000313" key="14">
    <source>
        <dbReference type="EMBL" id="PWI64573.1"/>
    </source>
</evidence>
<feature type="domain" description="Aminomethyltransferase C-terminal" evidence="12">
    <location>
        <begin position="1019"/>
        <end position="1095"/>
    </location>
</feature>
<comment type="caution">
    <text evidence="14">The sequence shown here is derived from an EMBL/GenBank/DDBJ whole genome shotgun (WGS) entry which is preliminary data.</text>
</comment>
<evidence type="ECO:0000256" key="6">
    <source>
        <dbReference type="ARBA" id="ARBA00022679"/>
    </source>
</evidence>
<keyword evidence="6" id="KW-0808">Transferase</keyword>
<organism evidence="14 15">
    <name type="scientific">Purpureocillium lilacinum</name>
    <name type="common">Paecilomyces lilacinus</name>
    <dbReference type="NCBI Taxonomy" id="33203"/>
    <lineage>
        <taxon>Eukaryota</taxon>
        <taxon>Fungi</taxon>
        <taxon>Dikarya</taxon>
        <taxon>Ascomycota</taxon>
        <taxon>Pezizomycotina</taxon>
        <taxon>Sordariomycetes</taxon>
        <taxon>Hypocreomycetidae</taxon>
        <taxon>Hypocreales</taxon>
        <taxon>Ophiocordycipitaceae</taxon>
        <taxon>Purpureocillium</taxon>
    </lineage>
</organism>
<feature type="domain" description="GCVT N-terminal" evidence="11">
    <location>
        <begin position="717"/>
        <end position="989"/>
    </location>
</feature>
<dbReference type="FunFam" id="1.25.40.150:FF:000002">
    <property type="entry name" value="V-type proton ATPase subunit H"/>
    <property type="match status" value="1"/>
</dbReference>
<evidence type="ECO:0000256" key="8">
    <source>
        <dbReference type="ARBA" id="ARBA00023065"/>
    </source>
</evidence>
<dbReference type="GO" id="GO:0005739">
    <property type="term" value="C:mitochondrion"/>
    <property type="evidence" value="ECO:0007669"/>
    <property type="project" value="TreeGrafter"/>
</dbReference>
<evidence type="ECO:0000259" key="11">
    <source>
        <dbReference type="Pfam" id="PF01571"/>
    </source>
</evidence>
<feature type="domain" description="ATPase V1 complex subunit H C-terminal" evidence="13">
    <location>
        <begin position="368"/>
        <end position="486"/>
    </location>
</feature>
<dbReference type="InterPro" id="IPR027266">
    <property type="entry name" value="TrmE/GcvT-like"/>
</dbReference>
<dbReference type="InterPro" id="IPR011989">
    <property type="entry name" value="ARM-like"/>
</dbReference>
<evidence type="ECO:0000259" key="13">
    <source>
        <dbReference type="Pfam" id="PF11698"/>
    </source>
</evidence>
<dbReference type="InterPro" id="IPR006223">
    <property type="entry name" value="GcvT"/>
</dbReference>
<dbReference type="EC" id="2.1.2.10" evidence="3"/>
<dbReference type="Gene3D" id="4.10.1250.10">
    <property type="entry name" value="Aminomethyltransferase fragment"/>
    <property type="match status" value="1"/>
</dbReference>
<dbReference type="GO" id="GO:0004047">
    <property type="term" value="F:aminomethyltransferase activity"/>
    <property type="evidence" value="ECO:0007669"/>
    <property type="project" value="UniProtKB-EC"/>
</dbReference>
<dbReference type="FunFam" id="4.10.1250.10:FF:000002">
    <property type="entry name" value="Aminomethyltransferase"/>
    <property type="match status" value="1"/>
</dbReference>
<dbReference type="EMBL" id="LCWV01000054">
    <property type="protein sequence ID" value="PWI64573.1"/>
    <property type="molecule type" value="Genomic_DNA"/>
</dbReference>
<keyword evidence="7" id="KW-0375">Hydrogen ion transport</keyword>
<evidence type="ECO:0000256" key="5">
    <source>
        <dbReference type="ARBA" id="ARBA00022576"/>
    </source>
</evidence>
<dbReference type="Gene3D" id="1.25.40.150">
    <property type="entry name" value="V-type ATPase, subunit H, C-terminal domain"/>
    <property type="match status" value="1"/>
</dbReference>
<dbReference type="GO" id="GO:0008483">
    <property type="term" value="F:transaminase activity"/>
    <property type="evidence" value="ECO:0007669"/>
    <property type="project" value="UniProtKB-KW"/>
</dbReference>
<comment type="similarity">
    <text evidence="2">Belongs to the V-ATPase H subunit family.</text>
</comment>
<evidence type="ECO:0000256" key="2">
    <source>
        <dbReference type="ARBA" id="ARBA00008613"/>
    </source>
</evidence>